<dbReference type="Proteomes" id="UP000650833">
    <property type="component" value="Unassembled WGS sequence"/>
</dbReference>
<dbReference type="SUPFAM" id="SSF140570">
    <property type="entry name" value="MukF C-terminal domain-like"/>
    <property type="match status" value="1"/>
</dbReference>
<proteinExistence type="predicted"/>
<dbReference type="InterPro" id="IPR036141">
    <property type="entry name" value="MukF_M_sp"/>
</dbReference>
<sequence>MYPRKRKSSFSCYQDDDEEDVWEREASVASSSNRNTKSTPPNLYTKEIDILDNQYVILQKTEMDLKQELHTLQTNLQALEQNEIEEQTELRRIEGEYLATVQEAIAFYEHQLKNTQGIDTDETITITNDTAYLKTDALLIKEMKCIMEDWRSVFANENREDIESIIDIASHQYRKTEFDVIDLIAQISGYEARIQTLNRDRAKLNSLPQILPIIRSETEKYASEMKETTIKLEQLEKDVIRPYLDKVAIQHVFYPLYASFIANELKLAQDYLEDVEFLYTVCIKQRSYQQLTTLLYERDAAQKMQKLRSLKLLAVEQQLDKKEGAAEVNNDDEHVVAIIKGLLKKVLNKIGYNATDLTLAEQIETLQRHASTLKQKWQDDFQSCQDAANELNLLHKRLSDALYSNSRSSNKLIMAPKPYTTLQEELEFRTMELKSTLSVLQKEANDSDKRLLFEQQRKLFSLFYTDPLTFEHLHTDI</sequence>
<keyword evidence="3" id="KW-1185">Reference proteome</keyword>
<dbReference type="AlphaFoldDB" id="A0A8H7UTR7"/>
<dbReference type="EMBL" id="JAEPRC010000951">
    <property type="protein sequence ID" value="KAG2190524.1"/>
    <property type="molecule type" value="Genomic_DNA"/>
</dbReference>
<feature type="coiled-coil region" evidence="1">
    <location>
        <begin position="180"/>
        <end position="238"/>
    </location>
</feature>
<accession>A0A8H7UTR7</accession>
<organism evidence="2 3">
    <name type="scientific">Mucor plumbeus</name>
    <dbReference type="NCBI Taxonomy" id="97098"/>
    <lineage>
        <taxon>Eukaryota</taxon>
        <taxon>Fungi</taxon>
        <taxon>Fungi incertae sedis</taxon>
        <taxon>Mucoromycota</taxon>
        <taxon>Mucoromycotina</taxon>
        <taxon>Mucoromycetes</taxon>
        <taxon>Mucorales</taxon>
        <taxon>Mucorineae</taxon>
        <taxon>Mucoraceae</taxon>
        <taxon>Mucor</taxon>
    </lineage>
</organism>
<dbReference type="OrthoDB" id="2420495at2759"/>
<comment type="caution">
    <text evidence="2">The sequence shown here is derived from an EMBL/GenBank/DDBJ whole genome shotgun (WGS) entry which is preliminary data.</text>
</comment>
<evidence type="ECO:0000256" key="1">
    <source>
        <dbReference type="SAM" id="Coils"/>
    </source>
</evidence>
<protein>
    <submittedName>
        <fullName evidence="2">Uncharacterized protein</fullName>
    </submittedName>
</protein>
<reference evidence="2" key="1">
    <citation type="submission" date="2020-12" db="EMBL/GenBank/DDBJ databases">
        <title>Metabolic potential, ecology and presence of endohyphal bacteria is reflected in genomic diversity of Mucoromycotina.</title>
        <authorList>
            <person name="Muszewska A."/>
            <person name="Okrasinska A."/>
            <person name="Steczkiewicz K."/>
            <person name="Drgas O."/>
            <person name="Orlowska M."/>
            <person name="Perlinska-Lenart U."/>
            <person name="Aleksandrzak-Piekarczyk T."/>
            <person name="Szatraj K."/>
            <person name="Zielenkiewicz U."/>
            <person name="Pilsyk S."/>
            <person name="Malc E."/>
            <person name="Mieczkowski P."/>
            <person name="Kruszewska J.S."/>
            <person name="Biernat P."/>
            <person name="Pawlowska J."/>
        </authorList>
    </citation>
    <scope>NUCLEOTIDE SEQUENCE</scope>
    <source>
        <strain evidence="2">CBS 226.32</strain>
    </source>
</reference>
<evidence type="ECO:0000313" key="2">
    <source>
        <dbReference type="EMBL" id="KAG2190524.1"/>
    </source>
</evidence>
<evidence type="ECO:0000313" key="3">
    <source>
        <dbReference type="Proteomes" id="UP000650833"/>
    </source>
</evidence>
<name>A0A8H7UTR7_9FUNG</name>
<keyword evidence="1" id="KW-0175">Coiled coil</keyword>
<feature type="coiled-coil region" evidence="1">
    <location>
        <begin position="62"/>
        <end position="96"/>
    </location>
</feature>
<gene>
    <name evidence="2" type="ORF">INT46_010682</name>
</gene>